<evidence type="ECO:0000313" key="13">
    <source>
        <dbReference type="Proteomes" id="UP001329825"/>
    </source>
</evidence>
<dbReference type="EC" id="2.4.1.-" evidence="10"/>
<reference evidence="12 13" key="1">
    <citation type="submission" date="2024-01" db="EMBL/GenBank/DDBJ databases">
        <title>Comparative genomics of Cryptococcus and Kwoniella reveals pathogenesis evolution and contrasting modes of karyotype evolution via chromosome fusion or intercentromeric recombination.</title>
        <authorList>
            <person name="Coelho M.A."/>
            <person name="David-Palma M."/>
            <person name="Shea T."/>
            <person name="Bowers K."/>
            <person name="McGinley-Smith S."/>
            <person name="Mohammad A.W."/>
            <person name="Gnirke A."/>
            <person name="Yurkov A.M."/>
            <person name="Nowrousian M."/>
            <person name="Sun S."/>
            <person name="Cuomo C.A."/>
            <person name="Heitman J."/>
        </authorList>
    </citation>
    <scope>NUCLEOTIDE SEQUENCE [LARGE SCALE GENOMIC DNA]</scope>
    <source>
        <strain evidence="12">CBS 11374</strain>
    </source>
</reference>
<evidence type="ECO:0000256" key="7">
    <source>
        <dbReference type="ARBA" id="ARBA00022989"/>
    </source>
</evidence>
<feature type="transmembrane region" description="Helical" evidence="10">
    <location>
        <begin position="437"/>
        <end position="456"/>
    </location>
</feature>
<dbReference type="EMBL" id="CP141881">
    <property type="protein sequence ID" value="WRT63509.1"/>
    <property type="molecule type" value="Genomic_DNA"/>
</dbReference>
<gene>
    <name evidence="12" type="ORF">IL334_000414</name>
</gene>
<dbReference type="PANTHER" id="PTHR22760:SF4">
    <property type="entry name" value="GPI MANNOSYLTRANSFERASE 3"/>
    <property type="match status" value="1"/>
</dbReference>
<organism evidence="12 13">
    <name type="scientific">Kwoniella shivajii</name>
    <dbReference type="NCBI Taxonomy" id="564305"/>
    <lineage>
        <taxon>Eukaryota</taxon>
        <taxon>Fungi</taxon>
        <taxon>Dikarya</taxon>
        <taxon>Basidiomycota</taxon>
        <taxon>Agaricomycotina</taxon>
        <taxon>Tremellomycetes</taxon>
        <taxon>Tremellales</taxon>
        <taxon>Cryptococcaceae</taxon>
        <taxon>Kwoniella</taxon>
    </lineage>
</organism>
<evidence type="ECO:0000256" key="1">
    <source>
        <dbReference type="ARBA" id="ARBA00004477"/>
    </source>
</evidence>
<keyword evidence="4" id="KW-0808">Transferase</keyword>
<comment type="caution">
    <text evidence="10">Lacks conserved residue(s) required for the propagation of feature annotation.</text>
</comment>
<keyword evidence="13" id="KW-1185">Reference proteome</keyword>
<keyword evidence="5 10" id="KW-0812">Transmembrane</keyword>
<evidence type="ECO:0000256" key="6">
    <source>
        <dbReference type="ARBA" id="ARBA00022824"/>
    </source>
</evidence>
<feature type="signal peptide" evidence="11">
    <location>
        <begin position="1"/>
        <end position="17"/>
    </location>
</feature>
<dbReference type="InterPro" id="IPR005599">
    <property type="entry name" value="GPI_mannosylTrfase"/>
</dbReference>
<evidence type="ECO:0000256" key="4">
    <source>
        <dbReference type="ARBA" id="ARBA00022679"/>
    </source>
</evidence>
<comment type="subcellular location">
    <subcellularLocation>
        <location evidence="1 10">Endoplasmic reticulum membrane</location>
        <topology evidence="1 10">Multi-pass membrane protein</topology>
    </subcellularLocation>
</comment>
<protein>
    <recommendedName>
        <fullName evidence="10">Mannosyltransferase</fullName>
        <ecNumber evidence="10">2.4.1.-</ecNumber>
    </recommendedName>
</protein>
<accession>A0ABZ1CQ52</accession>
<evidence type="ECO:0000256" key="8">
    <source>
        <dbReference type="ARBA" id="ARBA00023136"/>
    </source>
</evidence>
<keyword evidence="6 10" id="KW-0256">Endoplasmic reticulum</keyword>
<feature type="chain" id="PRO_5046056215" description="Mannosyltransferase" evidence="11">
    <location>
        <begin position="18"/>
        <end position="618"/>
    </location>
</feature>
<feature type="transmembrane region" description="Helical" evidence="10">
    <location>
        <begin position="402"/>
        <end position="425"/>
    </location>
</feature>
<keyword evidence="7 10" id="KW-1133">Transmembrane helix</keyword>
<dbReference type="Proteomes" id="UP001329825">
    <property type="component" value="Chromosome 1"/>
</dbReference>
<evidence type="ECO:0000256" key="11">
    <source>
        <dbReference type="SAM" id="SignalP"/>
    </source>
</evidence>
<keyword evidence="8 10" id="KW-0472">Membrane</keyword>
<keyword evidence="3 10" id="KW-0328">Glycosyltransferase</keyword>
<sequence>MVPLSFLFPLIVRTLITLPFPQTYFQPDEFYQALEPAHHYVFGYGYLTWEWRDLPYAPSGLWWESHIVGGRMRSWIWPSIFVGVYKVLQWLKVDKTELIVIAPRLVGIVVAALTDYYTYKLASKVLGPGASAPALFLSLTSLFNAHLLPRALSTSPESLLTTMALCYFPLPAFSKVTVAASDSLVPAGEKKNTGEGCDTPMSKPSLKMSYIAMDRIPPHFTQVSCSDNLPLSIALATVALCIRPTTGPLWTYLGFDLIGRIWKCSGASASLKVMIIAALSLTMTFATCTLLDYTYTGRLYFPAITFIHHNIVQNVSAFYGSTNHFYHLTQSLPILLFPLWYWWLRGFVSCLVPSTLLASGLVEMDRPEPLRLLARAVTFSIAVLSLSPHSEWRFLHPFLPSLLLFAIPSLTSKYVPSVLGCYRFIHSLRQYTRIPKMPFYLVLFAPIVPFVYLNTFHGSAQVEVMNVLRRGRLGSVQSLVVLAPCHSVPWQSSLHSPDLGGWFLTCEPPIGVNSDSHRTQQSFFYQSPITYLTEVFPYPPAQLRDIANITASPIKPSHLILFGELLDRSEVISGKRISVQDELTNLGYKQIWYGWNGFDMLQDEDERRGGLTVWRLIT</sequence>
<comment type="similarity">
    <text evidence="2">Belongs to the glycosyltransferase 22 family. PIGB subfamily.</text>
</comment>
<name>A0ABZ1CQ52_9TREE</name>
<proteinExistence type="inferred from homology"/>
<evidence type="ECO:0000256" key="3">
    <source>
        <dbReference type="ARBA" id="ARBA00022676"/>
    </source>
</evidence>
<evidence type="ECO:0000256" key="2">
    <source>
        <dbReference type="ARBA" id="ARBA00006065"/>
    </source>
</evidence>
<keyword evidence="11" id="KW-0732">Signal</keyword>
<evidence type="ECO:0000256" key="10">
    <source>
        <dbReference type="RuleBase" id="RU363075"/>
    </source>
</evidence>
<dbReference type="RefSeq" id="XP_062788249.1">
    <property type="nucleotide sequence ID" value="XM_062932198.1"/>
</dbReference>
<evidence type="ECO:0000256" key="5">
    <source>
        <dbReference type="ARBA" id="ARBA00022692"/>
    </source>
</evidence>
<evidence type="ECO:0000313" key="12">
    <source>
        <dbReference type="EMBL" id="WRT63509.1"/>
    </source>
</evidence>
<comment type="function">
    <text evidence="9">Mannosyltransferase involved in glycosylphosphatidylinositol-anchor biosynthesis. Transfers the third mannose to Man2-GlcN-acyl-PI during GPI precursor assembly.</text>
</comment>
<dbReference type="Pfam" id="PF03901">
    <property type="entry name" value="Glyco_transf_22"/>
    <property type="match status" value="1"/>
</dbReference>
<dbReference type="GeneID" id="87952545"/>
<dbReference type="PANTHER" id="PTHR22760">
    <property type="entry name" value="GLYCOSYLTRANSFERASE"/>
    <property type="match status" value="1"/>
</dbReference>
<evidence type="ECO:0000256" key="9">
    <source>
        <dbReference type="ARBA" id="ARBA00024708"/>
    </source>
</evidence>